<proteinExistence type="predicted"/>
<evidence type="ECO:0000259" key="1">
    <source>
        <dbReference type="Pfam" id="PF06985"/>
    </source>
</evidence>
<dbReference type="InterPro" id="IPR010730">
    <property type="entry name" value="HET"/>
</dbReference>
<keyword evidence="3" id="KW-1185">Reference proteome</keyword>
<gene>
    <name evidence="2" type="ORF">PAC_08730</name>
</gene>
<feature type="domain" description="Heterokaryon incompatibility" evidence="1">
    <location>
        <begin position="227"/>
        <end position="386"/>
    </location>
</feature>
<dbReference type="STRING" id="576137.A0A1L7X1D7"/>
<protein>
    <recommendedName>
        <fullName evidence="1">Heterokaryon incompatibility domain-containing protein</fullName>
    </recommendedName>
</protein>
<reference evidence="2 3" key="1">
    <citation type="submission" date="2016-03" db="EMBL/GenBank/DDBJ databases">
        <authorList>
            <person name="Ploux O."/>
        </authorList>
    </citation>
    <scope>NUCLEOTIDE SEQUENCE [LARGE SCALE GENOMIC DNA]</scope>
    <source>
        <strain evidence="2 3">UAMH 11012</strain>
    </source>
</reference>
<dbReference type="Pfam" id="PF06985">
    <property type="entry name" value="HET"/>
    <property type="match status" value="1"/>
</dbReference>
<evidence type="ECO:0000313" key="2">
    <source>
        <dbReference type="EMBL" id="CZR58838.1"/>
    </source>
</evidence>
<dbReference type="AlphaFoldDB" id="A0A1L7X1D7"/>
<dbReference type="Proteomes" id="UP000184330">
    <property type="component" value="Unassembled WGS sequence"/>
</dbReference>
<dbReference type="EMBL" id="FJOG01000012">
    <property type="protein sequence ID" value="CZR58838.1"/>
    <property type="molecule type" value="Genomic_DNA"/>
</dbReference>
<evidence type="ECO:0000313" key="3">
    <source>
        <dbReference type="Proteomes" id="UP000184330"/>
    </source>
</evidence>
<name>A0A1L7X1D7_9HELO</name>
<organism evidence="2 3">
    <name type="scientific">Phialocephala subalpina</name>
    <dbReference type="NCBI Taxonomy" id="576137"/>
    <lineage>
        <taxon>Eukaryota</taxon>
        <taxon>Fungi</taxon>
        <taxon>Dikarya</taxon>
        <taxon>Ascomycota</taxon>
        <taxon>Pezizomycotina</taxon>
        <taxon>Leotiomycetes</taxon>
        <taxon>Helotiales</taxon>
        <taxon>Mollisiaceae</taxon>
        <taxon>Phialocephala</taxon>
        <taxon>Phialocephala fortinii species complex</taxon>
    </lineage>
</organism>
<sequence>MAGKRRRTELATKPRIHQKRIKLNPLNDIVRLCDRCARMVNGSNELKSLMSPVGYSHSSKVELFANARNGCPICYWIHHYLRHMWINTPSGQVYFHALNSSRSAPKPSRPNRLVATIHPLLDQDIDFLTDLEMPKIYFSISSRPKGFNTAARLESYLQKSQTKIIDMSNSEAIQRARIQLKECQTSHRKCPRNRAAPALPTRVLDVGLSGDPLIKLHISGRQQHGEFLALSYCWGGSQKCQTTEDTIDEHSDGIVLQDLSLSIQDAVEVTRQLGFQYLWVDALCIIQDSKEDKDAEISLMGAIYKNATLVFAASNAINAEEGFLRRVPAAKHFKLPYELSDGNFALVDVSLMGASFEDPFKHRAKRPFLLSREREPLDNRGWALQEGLLPRRLLSWGTNEMTWKCPSEAITKVPNGVNTSKPLPLSIFNKVEKEQNEANLQRDQINTWHSIVEDYTRRELSKRSDYEPAISGIASELAICWNDKCLAGMWRRTLVANLAWRVVDIDLLWAIEQSSIEKGRYPPLEAPSWSWLSKLAKVSFFTMTDIKMEFGRPPVASS</sequence>
<accession>A0A1L7X1D7</accession>
<dbReference type="OrthoDB" id="5125733at2759"/>
<dbReference type="PANTHER" id="PTHR33112">
    <property type="entry name" value="DOMAIN PROTEIN, PUTATIVE-RELATED"/>
    <property type="match status" value="1"/>
</dbReference>
<dbReference type="PANTHER" id="PTHR33112:SF16">
    <property type="entry name" value="HETEROKARYON INCOMPATIBILITY DOMAIN-CONTAINING PROTEIN"/>
    <property type="match status" value="1"/>
</dbReference>